<evidence type="ECO:0000313" key="1">
    <source>
        <dbReference type="EMBL" id="ODV96276.1"/>
    </source>
</evidence>
<organism evidence="1 2">
    <name type="scientific">Pachysolen tannophilus NRRL Y-2460</name>
    <dbReference type="NCBI Taxonomy" id="669874"/>
    <lineage>
        <taxon>Eukaryota</taxon>
        <taxon>Fungi</taxon>
        <taxon>Dikarya</taxon>
        <taxon>Ascomycota</taxon>
        <taxon>Saccharomycotina</taxon>
        <taxon>Pichiomycetes</taxon>
        <taxon>Pachysolenaceae</taxon>
        <taxon>Pachysolen</taxon>
    </lineage>
</organism>
<gene>
    <name evidence="1" type="ORF">PACTADRAFT_49649</name>
</gene>
<accession>A0A1E4TX06</accession>
<name>A0A1E4TX06_PACTA</name>
<protein>
    <submittedName>
        <fullName evidence="1">Uncharacterized protein</fullName>
    </submittedName>
</protein>
<reference evidence="2" key="1">
    <citation type="submission" date="2016-05" db="EMBL/GenBank/DDBJ databases">
        <title>Comparative genomics of biotechnologically important yeasts.</title>
        <authorList>
            <consortium name="DOE Joint Genome Institute"/>
            <person name="Riley R."/>
            <person name="Haridas S."/>
            <person name="Wolfe K.H."/>
            <person name="Lopes M.R."/>
            <person name="Hittinger C.T."/>
            <person name="Goker M."/>
            <person name="Salamov A."/>
            <person name="Wisecaver J."/>
            <person name="Long T.M."/>
            <person name="Aerts A.L."/>
            <person name="Barry K."/>
            <person name="Choi C."/>
            <person name="Clum A."/>
            <person name="Coughlan A.Y."/>
            <person name="Deshpande S."/>
            <person name="Douglass A.P."/>
            <person name="Hanson S.J."/>
            <person name="Klenk H.-P."/>
            <person name="Labutti K."/>
            <person name="Lapidus A."/>
            <person name="Lindquist E."/>
            <person name="Lipzen A."/>
            <person name="Meier-Kolthoff J.P."/>
            <person name="Ohm R.A."/>
            <person name="Otillar R.P."/>
            <person name="Pangilinan J."/>
            <person name="Peng Y."/>
            <person name="Rokas A."/>
            <person name="Rosa C.A."/>
            <person name="Scheuner C."/>
            <person name="Sibirny A.A."/>
            <person name="Slot J.C."/>
            <person name="Stielow J.B."/>
            <person name="Sun H."/>
            <person name="Kurtzman C.P."/>
            <person name="Blackwell M."/>
            <person name="Grigoriev I.V."/>
            <person name="Jeffries T.W."/>
        </authorList>
    </citation>
    <scope>NUCLEOTIDE SEQUENCE [LARGE SCALE GENOMIC DNA]</scope>
    <source>
        <strain evidence="2">NRRL Y-2460</strain>
    </source>
</reference>
<dbReference type="Proteomes" id="UP000094236">
    <property type="component" value="Unassembled WGS sequence"/>
</dbReference>
<dbReference type="EMBL" id="KV454013">
    <property type="protein sequence ID" value="ODV96276.1"/>
    <property type="molecule type" value="Genomic_DNA"/>
</dbReference>
<proteinExistence type="predicted"/>
<evidence type="ECO:0000313" key="2">
    <source>
        <dbReference type="Proteomes" id="UP000094236"/>
    </source>
</evidence>
<dbReference type="AlphaFoldDB" id="A0A1E4TX06"/>
<sequence>MESSLLLLPHEVIFRIFDNLIPASFSSPHPPNAYKNNVLEFINPDKSQLKDLINLSLTNRYLRSLSIMFLKDRNHGELFLSLARDCGLPTAIQYSKNICQSLLSCIIGDEQILNDAAHGILFSHNVNYLEIRIDDLNTAQWLDLVSIYHDKLNHLKVLGPTESFQEVFYMIDNFNTSSLLKFKFLQKLSIPLPNSTYLLDKLGYFFNWNNLKNLNLFIEPFTFEKNLNDIEKTFQKLNFFFEGNNELIELNLISGNSFIYYNNLLLLEVSKFLLNFVNNLQKLSIRHDSLRYKASFSSYNNFDSSFDSFRYRDNSFGFEKLFQSINLLKKLAKLSIDADLSRKFCNEVQVSFNQRFGINTIYDNIKIAKYRQDHNIFLELEIVEPTFVYPISLEQRAGFLQIILILKDLNINKLSLKYGLQLELALGSHVKFILDILTTLGTSFKYTKITYVSFELISSTIDDSIILEHNEKFPNDHVDIWERIDSNSPDYKNLEFFKKIKYINQELYQDIKMVDYVRIMNGGLKNFDKIQLYADQFYSEEQHDKYIKQQRLDFWNVECLLKDFIRFDVIGVNNRHGVSIFQ</sequence>
<keyword evidence="2" id="KW-1185">Reference proteome</keyword>